<sequence>MCPERIIHQRVAGGDIPLRRPNDVIRHESPLQTQHGLHNPRLPGGTQLVAIFLRFGAVFEAVAERVAWGTAVEARFETERVEAAVVGLGVGAFFECAGVGVAAARGGLDTYPAKAAFAWSWIIAALLRPMMSANNAPMSR</sequence>
<keyword evidence="3" id="KW-1185">Reference proteome</keyword>
<keyword evidence="1" id="KW-0472">Membrane</keyword>
<feature type="transmembrane region" description="Helical" evidence="1">
    <location>
        <begin position="111"/>
        <end position="131"/>
    </location>
</feature>
<reference evidence="2 3" key="1">
    <citation type="submission" date="2015-04" db="EMBL/GenBank/DDBJ databases">
        <authorList>
            <person name="Heijne W.H."/>
            <person name="Fedorova N.D."/>
            <person name="Nierman W.C."/>
            <person name="Vollebregt A.W."/>
            <person name="Zhao Z."/>
            <person name="Wu L."/>
            <person name="Kumar M."/>
            <person name="Stam H."/>
            <person name="van den Berg M.A."/>
            <person name="Pel H.J."/>
        </authorList>
    </citation>
    <scope>NUCLEOTIDE SEQUENCE [LARGE SCALE GENOMIC DNA]</scope>
    <source>
        <strain evidence="2 3">CBS 393.64</strain>
    </source>
</reference>
<dbReference type="EMBL" id="LASV01000374">
    <property type="protein sequence ID" value="KKA19183.1"/>
    <property type="molecule type" value="Genomic_DNA"/>
</dbReference>
<organism evidence="2 3">
    <name type="scientific">Rasamsonia emersonii (strain ATCC 16479 / CBS 393.64 / IMI 116815)</name>
    <dbReference type="NCBI Taxonomy" id="1408163"/>
    <lineage>
        <taxon>Eukaryota</taxon>
        <taxon>Fungi</taxon>
        <taxon>Dikarya</taxon>
        <taxon>Ascomycota</taxon>
        <taxon>Pezizomycotina</taxon>
        <taxon>Eurotiomycetes</taxon>
        <taxon>Eurotiomycetidae</taxon>
        <taxon>Eurotiales</taxon>
        <taxon>Trichocomaceae</taxon>
        <taxon>Rasamsonia</taxon>
    </lineage>
</organism>
<evidence type="ECO:0000256" key="1">
    <source>
        <dbReference type="SAM" id="Phobius"/>
    </source>
</evidence>
<protein>
    <submittedName>
        <fullName evidence="2">Uncharacterized protein</fullName>
    </submittedName>
</protein>
<dbReference type="AlphaFoldDB" id="A0A0F4YNH4"/>
<accession>A0A0F4YNH4</accession>
<comment type="caution">
    <text evidence="2">The sequence shown here is derived from an EMBL/GenBank/DDBJ whole genome shotgun (WGS) entry which is preliminary data.</text>
</comment>
<keyword evidence="1" id="KW-0812">Transmembrane</keyword>
<dbReference type="Proteomes" id="UP000053958">
    <property type="component" value="Unassembled WGS sequence"/>
</dbReference>
<dbReference type="GeneID" id="25319140"/>
<dbReference type="RefSeq" id="XP_013325795.1">
    <property type="nucleotide sequence ID" value="XM_013470341.1"/>
</dbReference>
<keyword evidence="1" id="KW-1133">Transmembrane helix</keyword>
<evidence type="ECO:0000313" key="2">
    <source>
        <dbReference type="EMBL" id="KKA19183.1"/>
    </source>
</evidence>
<evidence type="ECO:0000313" key="3">
    <source>
        <dbReference type="Proteomes" id="UP000053958"/>
    </source>
</evidence>
<gene>
    <name evidence="2" type="ORF">T310_6858</name>
</gene>
<proteinExistence type="predicted"/>
<feature type="transmembrane region" description="Helical" evidence="1">
    <location>
        <begin position="83"/>
        <end position="105"/>
    </location>
</feature>
<name>A0A0F4YNH4_RASE3</name>